<comment type="catalytic activity">
    <reaction evidence="7">
        <text>N(6)-D-ribulosyl-L-lysyl-[protein] + ATP = N(6)-(3-O-phospho-D-ribulosyl)-L-lysyl-[protein] + ADP + H(+)</text>
        <dbReference type="Rhea" id="RHEA:48432"/>
        <dbReference type="Rhea" id="RHEA-COMP:12103"/>
        <dbReference type="Rhea" id="RHEA-COMP:12104"/>
        <dbReference type="ChEBI" id="CHEBI:15378"/>
        <dbReference type="ChEBI" id="CHEBI:30616"/>
        <dbReference type="ChEBI" id="CHEBI:90418"/>
        <dbReference type="ChEBI" id="CHEBI:90420"/>
        <dbReference type="ChEBI" id="CHEBI:456216"/>
        <dbReference type="EC" id="2.7.1.172"/>
    </reaction>
    <physiologicalReaction direction="left-to-right" evidence="7">
        <dbReference type="Rhea" id="RHEA:48433"/>
    </physiologicalReaction>
</comment>
<dbReference type="FunFam" id="3.30.200.20:FF:000264">
    <property type="entry name" value="Protein-ribulosamine 3-kinase, chloroplastic"/>
    <property type="match status" value="1"/>
</dbReference>
<comment type="catalytic activity">
    <reaction evidence="8">
        <text>N(6)-(D-psicosyl)-L-lysyl-[protein] + ATP = N(6)-(3-O-phospho-D-psicosyl)-L-lysyl-[protein] + ADP + H(+)</text>
        <dbReference type="Rhea" id="RHEA:61392"/>
        <dbReference type="Rhea" id="RHEA-COMP:15796"/>
        <dbReference type="Rhea" id="RHEA-COMP:15797"/>
        <dbReference type="ChEBI" id="CHEBI:15378"/>
        <dbReference type="ChEBI" id="CHEBI:30616"/>
        <dbReference type="ChEBI" id="CHEBI:144621"/>
        <dbReference type="ChEBI" id="CHEBI:144622"/>
        <dbReference type="ChEBI" id="CHEBI:456216"/>
    </reaction>
    <physiologicalReaction direction="left-to-right" evidence="8">
        <dbReference type="Rhea" id="RHEA:61393"/>
    </physiologicalReaction>
</comment>
<evidence type="ECO:0000256" key="7">
    <source>
        <dbReference type="ARBA" id="ARBA00048655"/>
    </source>
</evidence>
<reference evidence="11" key="2">
    <citation type="submission" date="2016-11" db="UniProtKB">
        <authorList>
            <consortium name="WormBaseParasite"/>
        </authorList>
    </citation>
    <scope>IDENTIFICATION</scope>
</reference>
<dbReference type="Pfam" id="PF03881">
    <property type="entry name" value="Fructosamin_kin"/>
    <property type="match status" value="1"/>
</dbReference>
<dbReference type="Gene3D" id="3.30.710.10">
    <property type="entry name" value="Potassium Channel Kv1.1, Chain A"/>
    <property type="match status" value="1"/>
</dbReference>
<dbReference type="AlphaFoldDB" id="A0A1I7VNY5"/>
<dbReference type="InterPro" id="IPR016477">
    <property type="entry name" value="Fructo-/Ketosamine-3-kinase"/>
</dbReference>
<dbReference type="PROSITE" id="PS50097">
    <property type="entry name" value="BTB"/>
    <property type="match status" value="1"/>
</dbReference>
<dbReference type="Gene3D" id="3.30.200.20">
    <property type="entry name" value="Phosphorylase Kinase, domain 1"/>
    <property type="match status" value="1"/>
</dbReference>
<accession>A0A1I7VNY5</accession>
<comment type="similarity">
    <text evidence="1">Belongs to the fructosamine kinase family.</text>
</comment>
<dbReference type="PANTHER" id="PTHR12149:SF8">
    <property type="entry name" value="PROTEIN-RIBULOSAMINE 3-KINASE"/>
    <property type="match status" value="1"/>
</dbReference>
<evidence type="ECO:0000256" key="4">
    <source>
        <dbReference type="ARBA" id="ARBA00022741"/>
    </source>
</evidence>
<dbReference type="EC" id="2.7.1.172" evidence="2"/>
<dbReference type="Gene3D" id="3.90.1200.10">
    <property type="match status" value="1"/>
</dbReference>
<dbReference type="InterPro" id="IPR000210">
    <property type="entry name" value="BTB/POZ_dom"/>
</dbReference>
<evidence type="ECO:0000256" key="1">
    <source>
        <dbReference type="ARBA" id="ARBA00009460"/>
    </source>
</evidence>
<organism evidence="10 11">
    <name type="scientific">Loa loa</name>
    <name type="common">Eye worm</name>
    <name type="synonym">Filaria loa</name>
    <dbReference type="NCBI Taxonomy" id="7209"/>
    <lineage>
        <taxon>Eukaryota</taxon>
        <taxon>Metazoa</taxon>
        <taxon>Ecdysozoa</taxon>
        <taxon>Nematoda</taxon>
        <taxon>Chromadorea</taxon>
        <taxon>Rhabditida</taxon>
        <taxon>Spirurina</taxon>
        <taxon>Spiruromorpha</taxon>
        <taxon>Filarioidea</taxon>
        <taxon>Onchocercidae</taxon>
        <taxon>Loa</taxon>
    </lineage>
</organism>
<protein>
    <recommendedName>
        <fullName evidence="2">protein-ribulosamine 3-kinase</fullName>
        <ecNumber evidence="2">2.7.1.172</ecNumber>
    </recommendedName>
</protein>
<dbReference type="GO" id="GO:0005829">
    <property type="term" value="C:cytosol"/>
    <property type="evidence" value="ECO:0007669"/>
    <property type="project" value="UniProtKB-ARBA"/>
</dbReference>
<evidence type="ECO:0000256" key="8">
    <source>
        <dbReference type="ARBA" id="ARBA00050767"/>
    </source>
</evidence>
<evidence type="ECO:0000313" key="11">
    <source>
        <dbReference type="WBParaSite" id="EN70_465"/>
    </source>
</evidence>
<dbReference type="PANTHER" id="PTHR12149">
    <property type="entry name" value="FRUCTOSAMINE 3 KINASE-RELATED PROTEIN"/>
    <property type="match status" value="1"/>
</dbReference>
<dbReference type="InterPro" id="IPR011333">
    <property type="entry name" value="SKP1/BTB/POZ_sf"/>
</dbReference>
<sequence length="636" mass="73711">MEEVIRKQLGLKMLEPFGGTAGGCISKGSGYHSDLGDLFIKFNERENAKRMFDGEFASLEAIYRTETIRAPKPIKSISDSNRHCLVTEYIDLHGSSKPSQLGRDLARMHMHNAFLLKEKERASSFVGGQEKAAEPITQFGFHVPTCCGYLPQMNEWCDDWMNFFVQNRLKYQIDMLLEKHGDRDMLSLWPQLERKIPTFFKDTGNIVPALVHGDLWSGNYSYCADGPVVFDPASFYAHSEYELGIMKMFGGFGSVVYSAYHEIIPKAKNIQKRVQLYELFHHLNHWNHFGSGYKSGTISIMFFDISCDRRAPQIRLAQRRMRIDETYPPGLILLKYYAVSRKYDQINELEMQERPFSGLFVVPEDSEFFRTIFSTLHSQTFDGGEVVLTVRIIFKVKDFFGTLRRHERAPLIHILENDFRSVALEQILSAQRDFKIIANDGEIKTSKYLLYLSTNYFHELITANPFTSSAVLDFNREIIEKVLDFAFKGTYDMEVQLIDKVRRFLQCVGRALDIHASISYLKNQKKMNITVRQNWKSVTLDDAVKILDIAYEQQFASLLDSAMNLIVDQYFIDFRLRYNEHSEGENGELFRRLNHSEIADFLAPTNVMLTSYRKRGSVTRILKYKTKVPPKRQFIE</sequence>
<dbReference type="Pfam" id="PF00651">
    <property type="entry name" value="BTB"/>
    <property type="match status" value="1"/>
</dbReference>
<evidence type="ECO:0000256" key="3">
    <source>
        <dbReference type="ARBA" id="ARBA00022679"/>
    </source>
</evidence>
<keyword evidence="4" id="KW-0547">Nucleotide-binding</keyword>
<keyword evidence="10" id="KW-1185">Reference proteome</keyword>
<evidence type="ECO:0000256" key="2">
    <source>
        <dbReference type="ARBA" id="ARBA00011961"/>
    </source>
</evidence>
<keyword evidence="5" id="KW-0418">Kinase</keyword>
<proteinExistence type="inferred from homology"/>
<dbReference type="Proteomes" id="UP000095285">
    <property type="component" value="Unassembled WGS sequence"/>
</dbReference>
<evidence type="ECO:0000313" key="10">
    <source>
        <dbReference type="Proteomes" id="UP000095285"/>
    </source>
</evidence>
<dbReference type="GO" id="GO:0016301">
    <property type="term" value="F:kinase activity"/>
    <property type="evidence" value="ECO:0007669"/>
    <property type="project" value="UniProtKB-KW"/>
</dbReference>
<dbReference type="SUPFAM" id="SSF56112">
    <property type="entry name" value="Protein kinase-like (PK-like)"/>
    <property type="match status" value="1"/>
</dbReference>
<dbReference type="eggNOG" id="KOG3021">
    <property type="taxonomic scope" value="Eukaryota"/>
</dbReference>
<reference evidence="10" key="1">
    <citation type="submission" date="2012-04" db="EMBL/GenBank/DDBJ databases">
        <title>The Genome Sequence of Loa loa.</title>
        <authorList>
            <consortium name="The Broad Institute Genome Sequencing Platform"/>
            <consortium name="Broad Institute Genome Sequencing Center for Infectious Disease"/>
            <person name="Nutman T.B."/>
            <person name="Fink D.L."/>
            <person name="Russ C."/>
            <person name="Young S."/>
            <person name="Zeng Q."/>
            <person name="Gargeya S."/>
            <person name="Alvarado L."/>
            <person name="Berlin A."/>
            <person name="Chapman S.B."/>
            <person name="Chen Z."/>
            <person name="Freedman E."/>
            <person name="Gellesch M."/>
            <person name="Goldberg J."/>
            <person name="Griggs A."/>
            <person name="Gujja S."/>
            <person name="Heilman E.R."/>
            <person name="Heiman D."/>
            <person name="Howarth C."/>
            <person name="Mehta T."/>
            <person name="Neiman D."/>
            <person name="Pearson M."/>
            <person name="Roberts A."/>
            <person name="Saif S."/>
            <person name="Shea T."/>
            <person name="Shenoy N."/>
            <person name="Sisk P."/>
            <person name="Stolte C."/>
            <person name="Sykes S."/>
            <person name="White J."/>
            <person name="Yandava C."/>
            <person name="Haas B."/>
            <person name="Henn M.R."/>
            <person name="Nusbaum C."/>
            <person name="Birren B."/>
        </authorList>
    </citation>
    <scope>NUCLEOTIDE SEQUENCE [LARGE SCALE GENOMIC DNA]</scope>
</reference>
<dbReference type="WBParaSite" id="EN70_465">
    <property type="protein sequence ID" value="EN70_465"/>
    <property type="gene ID" value="EN70_465"/>
</dbReference>
<evidence type="ECO:0000259" key="9">
    <source>
        <dbReference type="PROSITE" id="PS50097"/>
    </source>
</evidence>
<dbReference type="GO" id="GO:0102193">
    <property type="term" value="F:protein-ribulosamine 3-kinase activity"/>
    <property type="evidence" value="ECO:0007669"/>
    <property type="project" value="UniProtKB-EC"/>
</dbReference>
<keyword evidence="3" id="KW-0808">Transferase</keyword>
<keyword evidence="6" id="KW-0067">ATP-binding</keyword>
<dbReference type="InterPro" id="IPR011009">
    <property type="entry name" value="Kinase-like_dom_sf"/>
</dbReference>
<evidence type="ECO:0000256" key="5">
    <source>
        <dbReference type="ARBA" id="ARBA00022777"/>
    </source>
</evidence>
<name>A0A1I7VNY5_LOALO</name>
<dbReference type="FunFam" id="3.90.1200.10:FF:000003">
    <property type="entry name" value="fructosamine-3-kinase isoform X1"/>
    <property type="match status" value="1"/>
</dbReference>
<evidence type="ECO:0000256" key="6">
    <source>
        <dbReference type="ARBA" id="ARBA00022840"/>
    </source>
</evidence>
<dbReference type="GO" id="GO:0005524">
    <property type="term" value="F:ATP binding"/>
    <property type="evidence" value="ECO:0007669"/>
    <property type="project" value="UniProtKB-KW"/>
</dbReference>
<dbReference type="SUPFAM" id="SSF54695">
    <property type="entry name" value="POZ domain"/>
    <property type="match status" value="1"/>
</dbReference>
<feature type="domain" description="BTB" evidence="9">
    <location>
        <begin position="432"/>
        <end position="495"/>
    </location>
</feature>